<dbReference type="SUPFAM" id="SSF52151">
    <property type="entry name" value="FabD/lysophospholipase-like"/>
    <property type="match status" value="1"/>
</dbReference>
<evidence type="ECO:0000256" key="1">
    <source>
        <dbReference type="SAM" id="MobiDB-lite"/>
    </source>
</evidence>
<dbReference type="InterPro" id="IPR052580">
    <property type="entry name" value="Lipid_Hydrolase"/>
</dbReference>
<feature type="region of interest" description="Disordered" evidence="1">
    <location>
        <begin position="1"/>
        <end position="22"/>
    </location>
</feature>
<keyword evidence="3" id="KW-1185">Reference proteome</keyword>
<dbReference type="PANTHER" id="PTHR46394">
    <property type="entry name" value="ANNEXIN"/>
    <property type="match status" value="1"/>
</dbReference>
<sequence>MGNRQSSMPVRRRHPSGSEIRSGFSSLKRITGKNYYFENLVLEGNNVKSLAYVGALKVLDKVGILGKLKRFAGVGTSGVIASLLAADFDCDTVQRLLNEHIDNLLFVPARTPLRIRITGTLF</sequence>
<proteinExistence type="predicted"/>
<dbReference type="EMBL" id="OX597814">
    <property type="protein sequence ID" value="CAI9715820.1"/>
    <property type="molecule type" value="Genomic_DNA"/>
</dbReference>
<evidence type="ECO:0000313" key="2">
    <source>
        <dbReference type="EMBL" id="CAI9715820.1"/>
    </source>
</evidence>
<protein>
    <submittedName>
        <fullName evidence="2">Patatin-like phospholipase family protein</fullName>
    </submittedName>
</protein>
<name>A0AA36EXP5_OCTVU</name>
<gene>
    <name evidence="2" type="ORF">OCTVUL_1B008472</name>
</gene>
<dbReference type="PANTHER" id="PTHR46394:SF1">
    <property type="entry name" value="PNPLA DOMAIN-CONTAINING PROTEIN"/>
    <property type="match status" value="1"/>
</dbReference>
<dbReference type="Proteomes" id="UP001162480">
    <property type="component" value="Chromosome 1"/>
</dbReference>
<accession>A0AA36EXP5</accession>
<dbReference type="InterPro" id="IPR016035">
    <property type="entry name" value="Acyl_Trfase/lysoPLipase"/>
</dbReference>
<dbReference type="Gene3D" id="3.40.1090.10">
    <property type="entry name" value="Cytosolic phospholipase A2 catalytic domain"/>
    <property type="match status" value="1"/>
</dbReference>
<reference evidence="2" key="1">
    <citation type="submission" date="2023-08" db="EMBL/GenBank/DDBJ databases">
        <authorList>
            <person name="Alioto T."/>
            <person name="Alioto T."/>
            <person name="Gomez Garrido J."/>
        </authorList>
    </citation>
    <scope>NUCLEOTIDE SEQUENCE</scope>
</reference>
<dbReference type="AlphaFoldDB" id="A0AA36EXP5"/>
<evidence type="ECO:0000313" key="3">
    <source>
        <dbReference type="Proteomes" id="UP001162480"/>
    </source>
</evidence>
<organism evidence="2 3">
    <name type="scientific">Octopus vulgaris</name>
    <name type="common">Common octopus</name>
    <dbReference type="NCBI Taxonomy" id="6645"/>
    <lineage>
        <taxon>Eukaryota</taxon>
        <taxon>Metazoa</taxon>
        <taxon>Spiralia</taxon>
        <taxon>Lophotrochozoa</taxon>
        <taxon>Mollusca</taxon>
        <taxon>Cephalopoda</taxon>
        <taxon>Coleoidea</taxon>
        <taxon>Octopodiformes</taxon>
        <taxon>Octopoda</taxon>
        <taxon>Incirrata</taxon>
        <taxon>Octopodidae</taxon>
        <taxon>Octopus</taxon>
    </lineage>
</organism>